<organism evidence="1 2">
    <name type="scientific">Oldenlandia corymbosa var. corymbosa</name>
    <dbReference type="NCBI Taxonomy" id="529605"/>
    <lineage>
        <taxon>Eukaryota</taxon>
        <taxon>Viridiplantae</taxon>
        <taxon>Streptophyta</taxon>
        <taxon>Embryophyta</taxon>
        <taxon>Tracheophyta</taxon>
        <taxon>Spermatophyta</taxon>
        <taxon>Magnoliopsida</taxon>
        <taxon>eudicotyledons</taxon>
        <taxon>Gunneridae</taxon>
        <taxon>Pentapetalae</taxon>
        <taxon>asterids</taxon>
        <taxon>lamiids</taxon>
        <taxon>Gentianales</taxon>
        <taxon>Rubiaceae</taxon>
        <taxon>Rubioideae</taxon>
        <taxon>Spermacoceae</taxon>
        <taxon>Hedyotis-Oldenlandia complex</taxon>
        <taxon>Oldenlandia</taxon>
    </lineage>
</organism>
<evidence type="ECO:0000313" key="2">
    <source>
        <dbReference type="Proteomes" id="UP001161247"/>
    </source>
</evidence>
<name>A0AAV1C1K5_OLDCO</name>
<dbReference type="InterPro" id="IPR007541">
    <property type="entry name" value="Uncharacterised_BSP"/>
</dbReference>
<reference evidence="1" key="1">
    <citation type="submission" date="2023-03" db="EMBL/GenBank/DDBJ databases">
        <authorList>
            <person name="Julca I."/>
        </authorList>
    </citation>
    <scope>NUCLEOTIDE SEQUENCE</scope>
</reference>
<dbReference type="PANTHER" id="PTHR33321">
    <property type="match status" value="1"/>
</dbReference>
<dbReference type="PANTHER" id="PTHR33321:SF3">
    <property type="entry name" value="OS05G0582000 PROTEIN"/>
    <property type="match status" value="1"/>
</dbReference>
<evidence type="ECO:0000313" key="1">
    <source>
        <dbReference type="EMBL" id="CAI9089043.1"/>
    </source>
</evidence>
<keyword evidence="2" id="KW-1185">Reference proteome</keyword>
<sequence length="306" mass="33813">MMEDDNQQLLQPFISSSTSTADAAAVDVISTTSPAIAGIIFSSSSSATTTNSYGIILRVAFVVSIGVISIWANHEASKGFSISIINGPGRDKPAGKRFDLFYLSNDEASRLVLSTSKFVEDFLYPSLNYPKKQVSHVVLWLSSQNLSQPVIVDSGEVNDQFVIYISPSVLEGIDFKRAIYVAMQKGMVRLWLWDGFGNGNAPSNLVNGIVEFVSQQAFSGGRFRQPDSGSSDLEYSSELEEGLKNDCWRSKNPKAMARFLSYCEMKKPGFIRRLNRGMRNGWHDQMLDDALLGLHVRAPCHSHHNS</sequence>
<dbReference type="AlphaFoldDB" id="A0AAV1C1K5"/>
<gene>
    <name evidence="1" type="ORF">OLC1_LOCUS1471</name>
</gene>
<dbReference type="Pfam" id="PF04450">
    <property type="entry name" value="BSP"/>
    <property type="match status" value="1"/>
</dbReference>
<protein>
    <submittedName>
        <fullName evidence="1">OLC1v1023533C1</fullName>
    </submittedName>
</protein>
<dbReference type="EMBL" id="OX459118">
    <property type="protein sequence ID" value="CAI9089043.1"/>
    <property type="molecule type" value="Genomic_DNA"/>
</dbReference>
<dbReference type="Proteomes" id="UP001161247">
    <property type="component" value="Chromosome 1"/>
</dbReference>
<proteinExistence type="predicted"/>
<accession>A0AAV1C1K5</accession>